<proteinExistence type="predicted"/>
<sequence length="493" mass="52783">MVLMILLDVENQQKSDIQVAGPTIRLPEPSVYGRSTSSLPDYESSQAQYAASPAKSPRKRVDSRFWRATLFALGIYVALSIIIGVPVIVLKKVKHQKKPDPPSPWLGGDDDSSSQMPVSLKALAMNSSASCNRWDSTQEAGSYTATALQTFSPSGTFAIHSDNGHGIDHMPNFFGQLIVDVNEDPSVSSAVIHVFLNSSNNDNWLETNICFVDQGTRRGLSIFLPSNIQSSETLSLTIRLLFPISPTVLDIDSITTELPGFLQSFGDLGNKMFIKKMDVEGAGMNISCNTVSAAKATLKNSLAPISGVFNISEGLNIDTVSGPVVANITLVQQASSKGPTYFSIGTGNSIIDAQVILKAPPAGSVDHPTTFLGQVKGFSAPLRLSVLHDDSAPPAPIDLFVQNNQADTNVSVDSKFVGIFDARTKLAAVTIDGDSDSSSSDGSTRQFVYDNSAPNRKSGWVGTGIRPMRWDPKEQSRLLVESSLSPIFLGIGS</sequence>
<reference evidence="3 4" key="1">
    <citation type="submission" date="2024-01" db="EMBL/GenBank/DDBJ databases">
        <title>A draft genome for a cacao thread blight-causing isolate of Paramarasmius palmivorus.</title>
        <authorList>
            <person name="Baruah I.K."/>
            <person name="Bukari Y."/>
            <person name="Amoako-Attah I."/>
            <person name="Meinhardt L.W."/>
            <person name="Bailey B.A."/>
            <person name="Cohen S.P."/>
        </authorList>
    </citation>
    <scope>NUCLEOTIDE SEQUENCE [LARGE SCALE GENOMIC DNA]</scope>
    <source>
        <strain evidence="3 4">GH-12</strain>
    </source>
</reference>
<feature type="compositionally biased region" description="Polar residues" evidence="1">
    <location>
        <begin position="33"/>
        <end position="49"/>
    </location>
</feature>
<evidence type="ECO:0000256" key="1">
    <source>
        <dbReference type="SAM" id="MobiDB-lite"/>
    </source>
</evidence>
<evidence type="ECO:0000256" key="2">
    <source>
        <dbReference type="SAM" id="Phobius"/>
    </source>
</evidence>
<keyword evidence="2" id="KW-1133">Transmembrane helix</keyword>
<comment type="caution">
    <text evidence="3">The sequence shown here is derived from an EMBL/GenBank/DDBJ whole genome shotgun (WGS) entry which is preliminary data.</text>
</comment>
<dbReference type="EMBL" id="JAYKXP010000010">
    <property type="protein sequence ID" value="KAK7053482.1"/>
    <property type="molecule type" value="Genomic_DNA"/>
</dbReference>
<dbReference type="AlphaFoldDB" id="A0AAW0DQU6"/>
<feature type="region of interest" description="Disordered" evidence="1">
    <location>
        <begin position="28"/>
        <end position="55"/>
    </location>
</feature>
<gene>
    <name evidence="3" type="ORF">VNI00_004108</name>
</gene>
<evidence type="ECO:0000313" key="3">
    <source>
        <dbReference type="EMBL" id="KAK7053482.1"/>
    </source>
</evidence>
<feature type="transmembrane region" description="Helical" evidence="2">
    <location>
        <begin position="65"/>
        <end position="89"/>
    </location>
</feature>
<keyword evidence="4" id="KW-1185">Reference proteome</keyword>
<accession>A0AAW0DQU6</accession>
<dbReference type="Proteomes" id="UP001383192">
    <property type="component" value="Unassembled WGS sequence"/>
</dbReference>
<keyword evidence="2" id="KW-0472">Membrane</keyword>
<keyword evidence="2" id="KW-0812">Transmembrane</keyword>
<organism evidence="3 4">
    <name type="scientific">Paramarasmius palmivorus</name>
    <dbReference type="NCBI Taxonomy" id="297713"/>
    <lineage>
        <taxon>Eukaryota</taxon>
        <taxon>Fungi</taxon>
        <taxon>Dikarya</taxon>
        <taxon>Basidiomycota</taxon>
        <taxon>Agaricomycotina</taxon>
        <taxon>Agaricomycetes</taxon>
        <taxon>Agaricomycetidae</taxon>
        <taxon>Agaricales</taxon>
        <taxon>Marasmiineae</taxon>
        <taxon>Marasmiaceae</taxon>
        <taxon>Paramarasmius</taxon>
    </lineage>
</organism>
<name>A0AAW0DQU6_9AGAR</name>
<evidence type="ECO:0000313" key="4">
    <source>
        <dbReference type="Proteomes" id="UP001383192"/>
    </source>
</evidence>
<protein>
    <submittedName>
        <fullName evidence="3">Uncharacterized protein</fullName>
    </submittedName>
</protein>